<accession>A0ABT0XUK7</accession>
<dbReference type="PANTHER" id="PTHR30098:SF2">
    <property type="entry name" value="LEUCYL_PHENYLALANYL-TRNA--PROTEIN TRANSFERASE"/>
    <property type="match status" value="1"/>
</dbReference>
<dbReference type="Gene3D" id="3.40.630.70">
    <property type="entry name" value="Leucyl/phenylalanyl-tRNA-protein transferase, C-terminal domain"/>
    <property type="match status" value="1"/>
</dbReference>
<keyword evidence="2 4" id="KW-0808">Transferase</keyword>
<sequence>MIGLELRRARQALGFPPVAQADDDGLLAVGGDLSPERLLVAYANGIFPWPSKRTPLLPWFCPSPRTVLIPDRISVSRSARKTMRRAPFTMTYDRAFADVIAACATVPRHDGGTWITPAMVEGYTRLHELGFAHSVEAWSGDRLVGGLYGVSLGAAFFGESMFRLESEASKVALLTLLDQLAAWNFHFVDCQMMTPHVRRLGAVDWELDEFQSALERALGVETRRGRWSAPTRATST</sequence>
<evidence type="ECO:0000313" key="6">
    <source>
        <dbReference type="Proteomes" id="UP001523216"/>
    </source>
</evidence>
<reference evidence="5 6" key="1">
    <citation type="submission" date="2022-06" db="EMBL/GenBank/DDBJ databases">
        <title>Actinoplanes abujensis sp. nov., isolated from Nigerian arid soil.</title>
        <authorList>
            <person name="Ding P."/>
        </authorList>
    </citation>
    <scope>NUCLEOTIDE SEQUENCE [LARGE SCALE GENOMIC DNA]</scope>
    <source>
        <strain evidence="6">TRM88002</strain>
    </source>
</reference>
<comment type="caution">
    <text evidence="5">The sequence shown here is derived from an EMBL/GenBank/DDBJ whole genome shotgun (WGS) entry which is preliminary data.</text>
</comment>
<keyword evidence="6" id="KW-1185">Reference proteome</keyword>
<dbReference type="InterPro" id="IPR042221">
    <property type="entry name" value="Leu/Phe-tRNA_Trfase_N"/>
</dbReference>
<comment type="subcellular location">
    <subcellularLocation>
        <location evidence="4">Cytoplasm</location>
    </subcellularLocation>
</comment>
<comment type="similarity">
    <text evidence="4">Belongs to the L/F-transferase family.</text>
</comment>
<evidence type="ECO:0000256" key="1">
    <source>
        <dbReference type="ARBA" id="ARBA00022490"/>
    </source>
</evidence>
<evidence type="ECO:0000256" key="2">
    <source>
        <dbReference type="ARBA" id="ARBA00022679"/>
    </source>
</evidence>
<dbReference type="PANTHER" id="PTHR30098">
    <property type="entry name" value="LEUCYL/PHENYLALANYL-TRNA--PROTEIN TRANSFERASE"/>
    <property type="match status" value="1"/>
</dbReference>
<keyword evidence="3 4" id="KW-0012">Acyltransferase</keyword>
<dbReference type="EMBL" id="JAMQOL010000009">
    <property type="protein sequence ID" value="MCM4077483.1"/>
    <property type="molecule type" value="Genomic_DNA"/>
</dbReference>
<gene>
    <name evidence="4 5" type="primary">aat</name>
    <name evidence="5" type="ORF">LXN57_07900</name>
</gene>
<dbReference type="Pfam" id="PF03588">
    <property type="entry name" value="Leu_Phe_trans"/>
    <property type="match status" value="1"/>
</dbReference>
<comment type="catalytic activity">
    <reaction evidence="4">
        <text>N-terminal L-lysyl-[protein] + L-leucyl-tRNA(Leu) = N-terminal L-leucyl-L-lysyl-[protein] + tRNA(Leu) + H(+)</text>
        <dbReference type="Rhea" id="RHEA:12340"/>
        <dbReference type="Rhea" id="RHEA-COMP:9613"/>
        <dbReference type="Rhea" id="RHEA-COMP:9622"/>
        <dbReference type="Rhea" id="RHEA-COMP:12670"/>
        <dbReference type="Rhea" id="RHEA-COMP:12671"/>
        <dbReference type="ChEBI" id="CHEBI:15378"/>
        <dbReference type="ChEBI" id="CHEBI:65249"/>
        <dbReference type="ChEBI" id="CHEBI:78442"/>
        <dbReference type="ChEBI" id="CHEBI:78494"/>
        <dbReference type="ChEBI" id="CHEBI:133043"/>
        <dbReference type="EC" id="2.3.2.6"/>
    </reaction>
</comment>
<dbReference type="InterPro" id="IPR042203">
    <property type="entry name" value="Leu/Phe-tRNA_Trfase_C"/>
</dbReference>
<dbReference type="Proteomes" id="UP001523216">
    <property type="component" value="Unassembled WGS sequence"/>
</dbReference>
<keyword evidence="1 4" id="KW-0963">Cytoplasm</keyword>
<dbReference type="NCBIfam" id="TIGR00667">
    <property type="entry name" value="aat"/>
    <property type="match status" value="1"/>
</dbReference>
<dbReference type="RefSeq" id="WP_251797357.1">
    <property type="nucleotide sequence ID" value="NZ_JAMQOL010000009.1"/>
</dbReference>
<dbReference type="InterPro" id="IPR004616">
    <property type="entry name" value="Leu/Phe-tRNA_Trfase"/>
</dbReference>
<dbReference type="HAMAP" id="MF_00688">
    <property type="entry name" value="Leu_Phe_trans"/>
    <property type="match status" value="1"/>
</dbReference>
<dbReference type="EC" id="2.3.2.6" evidence="4"/>
<evidence type="ECO:0000256" key="3">
    <source>
        <dbReference type="ARBA" id="ARBA00023315"/>
    </source>
</evidence>
<dbReference type="SUPFAM" id="SSF55729">
    <property type="entry name" value="Acyl-CoA N-acyltransferases (Nat)"/>
    <property type="match status" value="1"/>
</dbReference>
<name>A0ABT0XUK7_9ACTN</name>
<protein>
    <recommendedName>
        <fullName evidence="4">Leucyl/phenylalanyl-tRNA--protein transferase</fullName>
        <ecNumber evidence="4">2.3.2.6</ecNumber>
    </recommendedName>
    <alternativeName>
        <fullName evidence="4">L/F-transferase</fullName>
    </alternativeName>
    <alternativeName>
        <fullName evidence="4">Leucyltransferase</fullName>
    </alternativeName>
    <alternativeName>
        <fullName evidence="4">Phenyalanyltransferase</fullName>
    </alternativeName>
</protein>
<dbReference type="InterPro" id="IPR016181">
    <property type="entry name" value="Acyl_CoA_acyltransferase"/>
</dbReference>
<dbReference type="GO" id="GO:0008914">
    <property type="term" value="F:leucyl-tRNA--protein transferase activity"/>
    <property type="evidence" value="ECO:0007669"/>
    <property type="project" value="UniProtKB-EC"/>
</dbReference>
<evidence type="ECO:0000313" key="5">
    <source>
        <dbReference type="EMBL" id="MCM4077483.1"/>
    </source>
</evidence>
<proteinExistence type="inferred from homology"/>
<comment type="function">
    <text evidence="4">Functions in the N-end rule pathway of protein degradation where it conjugates Leu, Phe and, less efficiently, Met from aminoacyl-tRNAs to the N-termini of proteins containing an N-terminal arginine or lysine.</text>
</comment>
<dbReference type="Gene3D" id="3.30.70.3550">
    <property type="entry name" value="Leucyl/phenylalanyl-tRNA-protein transferase, N-terminal domain"/>
    <property type="match status" value="1"/>
</dbReference>
<comment type="catalytic activity">
    <reaction evidence="4">
        <text>N-terminal L-arginyl-[protein] + L-leucyl-tRNA(Leu) = N-terminal L-leucyl-L-arginyl-[protein] + tRNA(Leu) + H(+)</text>
        <dbReference type="Rhea" id="RHEA:50416"/>
        <dbReference type="Rhea" id="RHEA-COMP:9613"/>
        <dbReference type="Rhea" id="RHEA-COMP:9622"/>
        <dbReference type="Rhea" id="RHEA-COMP:12672"/>
        <dbReference type="Rhea" id="RHEA-COMP:12673"/>
        <dbReference type="ChEBI" id="CHEBI:15378"/>
        <dbReference type="ChEBI" id="CHEBI:64719"/>
        <dbReference type="ChEBI" id="CHEBI:78442"/>
        <dbReference type="ChEBI" id="CHEBI:78494"/>
        <dbReference type="ChEBI" id="CHEBI:133044"/>
        <dbReference type="EC" id="2.3.2.6"/>
    </reaction>
</comment>
<comment type="catalytic activity">
    <reaction evidence="4">
        <text>L-phenylalanyl-tRNA(Phe) + an N-terminal L-alpha-aminoacyl-[protein] = an N-terminal L-phenylalanyl-L-alpha-aminoacyl-[protein] + tRNA(Phe)</text>
        <dbReference type="Rhea" id="RHEA:43632"/>
        <dbReference type="Rhea" id="RHEA-COMP:9668"/>
        <dbReference type="Rhea" id="RHEA-COMP:9699"/>
        <dbReference type="Rhea" id="RHEA-COMP:10636"/>
        <dbReference type="Rhea" id="RHEA-COMP:10637"/>
        <dbReference type="ChEBI" id="CHEBI:78442"/>
        <dbReference type="ChEBI" id="CHEBI:78531"/>
        <dbReference type="ChEBI" id="CHEBI:78597"/>
        <dbReference type="ChEBI" id="CHEBI:83561"/>
        <dbReference type="EC" id="2.3.2.6"/>
    </reaction>
</comment>
<evidence type="ECO:0000256" key="4">
    <source>
        <dbReference type="HAMAP-Rule" id="MF_00688"/>
    </source>
</evidence>
<organism evidence="5 6">
    <name type="scientific">Paractinoplanes hotanensis</name>
    <dbReference type="NCBI Taxonomy" id="2906497"/>
    <lineage>
        <taxon>Bacteria</taxon>
        <taxon>Bacillati</taxon>
        <taxon>Actinomycetota</taxon>
        <taxon>Actinomycetes</taxon>
        <taxon>Micromonosporales</taxon>
        <taxon>Micromonosporaceae</taxon>
        <taxon>Paractinoplanes</taxon>
    </lineage>
</organism>